<protein>
    <recommendedName>
        <fullName evidence="1">SprT-like domain-containing protein</fullName>
    </recommendedName>
</protein>
<accession>A0A926NHR7</accession>
<dbReference type="InterPro" id="IPR006640">
    <property type="entry name" value="SprT-like_domain"/>
</dbReference>
<keyword evidence="3" id="KW-1185">Reference proteome</keyword>
<dbReference type="AlphaFoldDB" id="A0A926NHR7"/>
<evidence type="ECO:0000313" key="3">
    <source>
        <dbReference type="Proteomes" id="UP000661691"/>
    </source>
</evidence>
<gene>
    <name evidence="2" type="ORF">IC620_15570</name>
</gene>
<dbReference type="GO" id="GO:0006950">
    <property type="term" value="P:response to stress"/>
    <property type="evidence" value="ECO:0007669"/>
    <property type="project" value="UniProtKB-ARBA"/>
</dbReference>
<proteinExistence type="predicted"/>
<dbReference type="Pfam" id="PF10263">
    <property type="entry name" value="SprT-like"/>
    <property type="match status" value="1"/>
</dbReference>
<sequence length="140" mass="16828">MNNKLLCHLCEKRVQSEEPELRLSDLYEKANELCMKHWEVEFKGKIEIVNRPWRAYLGMYIPSKQLIRFSRYRNLERSNEQIINTLLHELVHWRLHQQKLPYRDTDTEFILECQRVGCSLSGTKVAQKAAQRLHVEYQSL</sequence>
<feature type="domain" description="SprT-like" evidence="1">
    <location>
        <begin position="31"/>
        <end position="125"/>
    </location>
</feature>
<organism evidence="2 3">
    <name type="scientific">Polycladospora coralii</name>
    <dbReference type="NCBI Taxonomy" id="2771432"/>
    <lineage>
        <taxon>Bacteria</taxon>
        <taxon>Bacillati</taxon>
        <taxon>Bacillota</taxon>
        <taxon>Bacilli</taxon>
        <taxon>Bacillales</taxon>
        <taxon>Thermoactinomycetaceae</taxon>
        <taxon>Polycladospora</taxon>
    </lineage>
</organism>
<comment type="caution">
    <text evidence="2">The sequence shown here is derived from an EMBL/GenBank/DDBJ whole genome shotgun (WGS) entry which is preliminary data.</text>
</comment>
<reference evidence="2" key="1">
    <citation type="submission" date="2020-09" db="EMBL/GenBank/DDBJ databases">
        <title>A novel bacterium of genus Hazenella, isolated from South China Sea.</title>
        <authorList>
            <person name="Huang H."/>
            <person name="Mo K."/>
            <person name="Hu Y."/>
        </authorList>
    </citation>
    <scope>NUCLEOTIDE SEQUENCE</scope>
    <source>
        <strain evidence="2">IB182357</strain>
    </source>
</reference>
<dbReference type="EMBL" id="JACXAH010000037">
    <property type="protein sequence ID" value="MBD1373764.1"/>
    <property type="molecule type" value="Genomic_DNA"/>
</dbReference>
<evidence type="ECO:0000259" key="1">
    <source>
        <dbReference type="Pfam" id="PF10263"/>
    </source>
</evidence>
<evidence type="ECO:0000313" key="2">
    <source>
        <dbReference type="EMBL" id="MBD1373764.1"/>
    </source>
</evidence>
<dbReference type="Proteomes" id="UP000661691">
    <property type="component" value="Unassembled WGS sequence"/>
</dbReference>
<name>A0A926NHR7_9BACL</name>